<name>A0A1I6J7G0_9EURY</name>
<dbReference type="GO" id="GO:0022857">
    <property type="term" value="F:transmembrane transporter activity"/>
    <property type="evidence" value="ECO:0007669"/>
    <property type="project" value="TreeGrafter"/>
</dbReference>
<evidence type="ECO:0000313" key="11">
    <source>
        <dbReference type="Proteomes" id="UP000198531"/>
    </source>
</evidence>
<feature type="transmembrane region" description="Helical" evidence="7">
    <location>
        <begin position="347"/>
        <end position="366"/>
    </location>
</feature>
<dbReference type="Pfam" id="PF12704">
    <property type="entry name" value="MacB_PCD"/>
    <property type="match status" value="1"/>
</dbReference>
<dbReference type="PANTHER" id="PTHR30572:SF4">
    <property type="entry name" value="ABC TRANSPORTER PERMEASE YTRF"/>
    <property type="match status" value="1"/>
</dbReference>
<feature type="domain" description="ABC3 transporter permease C-terminal" evidence="8">
    <location>
        <begin position="258"/>
        <end position="376"/>
    </location>
</feature>
<evidence type="ECO:0000256" key="4">
    <source>
        <dbReference type="ARBA" id="ARBA00022989"/>
    </source>
</evidence>
<evidence type="ECO:0000259" key="8">
    <source>
        <dbReference type="Pfam" id="PF02687"/>
    </source>
</evidence>
<dbReference type="GO" id="GO:0005886">
    <property type="term" value="C:plasma membrane"/>
    <property type="evidence" value="ECO:0007669"/>
    <property type="project" value="UniProtKB-SubCell"/>
</dbReference>
<comment type="similarity">
    <text evidence="6">Belongs to the ABC-4 integral membrane protein family.</text>
</comment>
<dbReference type="InterPro" id="IPR003838">
    <property type="entry name" value="ABC3_permease_C"/>
</dbReference>
<keyword evidence="4 7" id="KW-1133">Transmembrane helix</keyword>
<protein>
    <submittedName>
        <fullName evidence="10">Putative ABC transport system permease protein</fullName>
    </submittedName>
</protein>
<proteinExistence type="inferred from homology"/>
<keyword evidence="3 7" id="KW-0812">Transmembrane</keyword>
<comment type="subcellular location">
    <subcellularLocation>
        <location evidence="1">Cell membrane</location>
        <topology evidence="1">Multi-pass membrane protein</topology>
    </subcellularLocation>
</comment>
<reference evidence="11" key="1">
    <citation type="submission" date="2016-10" db="EMBL/GenBank/DDBJ databases">
        <authorList>
            <person name="Varghese N."/>
            <person name="Submissions S."/>
        </authorList>
    </citation>
    <scope>NUCLEOTIDE SEQUENCE [LARGE SCALE GENOMIC DNA]</scope>
    <source>
        <strain evidence="11">CGMCC 1.7736</strain>
    </source>
</reference>
<organism evidence="10 11">
    <name type="scientific">Halogeometricum rufum</name>
    <dbReference type="NCBI Taxonomy" id="553469"/>
    <lineage>
        <taxon>Archaea</taxon>
        <taxon>Methanobacteriati</taxon>
        <taxon>Methanobacteriota</taxon>
        <taxon>Stenosarchaea group</taxon>
        <taxon>Halobacteria</taxon>
        <taxon>Halobacteriales</taxon>
        <taxon>Haloferacaceae</taxon>
        <taxon>Halogeometricum</taxon>
    </lineage>
</organism>
<dbReference type="Pfam" id="PF02687">
    <property type="entry name" value="FtsX"/>
    <property type="match status" value="1"/>
</dbReference>
<dbReference type="OrthoDB" id="11469at2157"/>
<dbReference type="EMBL" id="FOYT01000006">
    <property type="protein sequence ID" value="SFR74919.1"/>
    <property type="molecule type" value="Genomic_DNA"/>
</dbReference>
<evidence type="ECO:0000256" key="3">
    <source>
        <dbReference type="ARBA" id="ARBA00022692"/>
    </source>
</evidence>
<dbReference type="InterPro" id="IPR025857">
    <property type="entry name" value="MacB_PCD"/>
</dbReference>
<evidence type="ECO:0000256" key="6">
    <source>
        <dbReference type="ARBA" id="ARBA00038076"/>
    </source>
</evidence>
<dbReference type="RefSeq" id="WP_089811275.1">
    <property type="nucleotide sequence ID" value="NZ_FOYT01000006.1"/>
</dbReference>
<evidence type="ECO:0000313" key="10">
    <source>
        <dbReference type="EMBL" id="SFR74919.1"/>
    </source>
</evidence>
<evidence type="ECO:0000256" key="2">
    <source>
        <dbReference type="ARBA" id="ARBA00022475"/>
    </source>
</evidence>
<dbReference type="AlphaFoldDB" id="A0A1I6J7G0"/>
<feature type="transmembrane region" description="Helical" evidence="7">
    <location>
        <begin position="308"/>
        <end position="332"/>
    </location>
</feature>
<keyword evidence="5 7" id="KW-0472">Membrane</keyword>
<accession>A0A1I6J7G0</accession>
<dbReference type="Proteomes" id="UP000198531">
    <property type="component" value="Unassembled WGS sequence"/>
</dbReference>
<gene>
    <name evidence="10" type="ORF">SAMN04487947_4159</name>
</gene>
<sequence>MSSRYVSALRLPTVRLARRNLSRNRIRTGLAALGIVIGVFAIAALGILGSVLELTAADSIGSLGNQVIVTPNADAGVQSLTDRDVQAIRRAAAGAEVIPIVSGGALAANGDRQTFATLYGLDDPNALFEPGEGELPVRHRRGAIVGADVAAELGLSVGRSVAIEGREYRVVAVLAETEGISLVQADGAILLPRDAFVQRDYSQVIVRADTGPAATRAADAVRETLNVRDDRVSVFELSAVTSQVNRFFDLLNAFLLGIGAISLVVAGVAILNVMLMSVNERREEIGVLRAVGVQRIDVLRTILVEAGLLGVAGGLAGVGLAVVGTAALYVAIPEVTLSVVLAARNGGFLLLAFGFGVAVSLLSGLYPAWRAASRPPVDALRRT</sequence>
<dbReference type="STRING" id="553469.SAMN04487947_4159"/>
<evidence type="ECO:0000256" key="5">
    <source>
        <dbReference type="ARBA" id="ARBA00023136"/>
    </source>
</evidence>
<evidence type="ECO:0000256" key="1">
    <source>
        <dbReference type="ARBA" id="ARBA00004651"/>
    </source>
</evidence>
<evidence type="ECO:0000256" key="7">
    <source>
        <dbReference type="SAM" id="Phobius"/>
    </source>
</evidence>
<keyword evidence="11" id="KW-1185">Reference proteome</keyword>
<dbReference type="InterPro" id="IPR050250">
    <property type="entry name" value="Macrolide_Exporter_MacB"/>
</dbReference>
<keyword evidence="2" id="KW-1003">Cell membrane</keyword>
<evidence type="ECO:0000259" key="9">
    <source>
        <dbReference type="Pfam" id="PF12704"/>
    </source>
</evidence>
<feature type="transmembrane region" description="Helical" evidence="7">
    <location>
        <begin position="250"/>
        <end position="275"/>
    </location>
</feature>
<feature type="domain" description="MacB-like periplasmic core" evidence="9">
    <location>
        <begin position="28"/>
        <end position="223"/>
    </location>
</feature>
<dbReference type="PANTHER" id="PTHR30572">
    <property type="entry name" value="MEMBRANE COMPONENT OF TRANSPORTER-RELATED"/>
    <property type="match status" value="1"/>
</dbReference>
<feature type="transmembrane region" description="Helical" evidence="7">
    <location>
        <begin position="28"/>
        <end position="52"/>
    </location>
</feature>